<name>A0A0B7MQS5_9FIRM</name>
<dbReference type="PROSITE" id="PS51782">
    <property type="entry name" value="LYSM"/>
    <property type="match status" value="3"/>
</dbReference>
<dbReference type="SMART" id="SM00257">
    <property type="entry name" value="LysM"/>
    <property type="match status" value="2"/>
</dbReference>
<dbReference type="PANTHER" id="PTHR33734">
    <property type="entry name" value="LYSM DOMAIN-CONTAINING GPI-ANCHORED PROTEIN 2"/>
    <property type="match status" value="1"/>
</dbReference>
<feature type="domain" description="LysM" evidence="1">
    <location>
        <begin position="86"/>
        <end position="130"/>
    </location>
</feature>
<dbReference type="AlphaFoldDB" id="A0A0B7MQS5"/>
<dbReference type="InterPro" id="IPR018392">
    <property type="entry name" value="LysM"/>
</dbReference>
<dbReference type="EMBL" id="CDRZ01000294">
    <property type="protein sequence ID" value="CEO90513.1"/>
    <property type="molecule type" value="Genomic_DNA"/>
</dbReference>
<dbReference type="Pfam" id="PF01476">
    <property type="entry name" value="LysM"/>
    <property type="match status" value="3"/>
</dbReference>
<organism evidence="2 3">
    <name type="scientific">Syntrophaceticus schinkii</name>
    <dbReference type="NCBI Taxonomy" id="499207"/>
    <lineage>
        <taxon>Bacteria</taxon>
        <taxon>Bacillati</taxon>
        <taxon>Bacillota</taxon>
        <taxon>Clostridia</taxon>
        <taxon>Thermoanaerobacterales</taxon>
        <taxon>Thermoanaerobacterales Family III. Incertae Sedis</taxon>
        <taxon>Syntrophaceticus</taxon>
    </lineage>
</organism>
<protein>
    <submittedName>
        <fullName evidence="2">Putative Gamma-D-glutamyl-meso-diaminopimelate peptidase</fullName>
        <ecNumber evidence="2">3.4.19.11</ecNumber>
    </submittedName>
</protein>
<dbReference type="InterPro" id="IPR017853">
    <property type="entry name" value="GH"/>
</dbReference>
<keyword evidence="3" id="KW-1185">Reference proteome</keyword>
<proteinExistence type="predicted"/>
<evidence type="ECO:0000313" key="3">
    <source>
        <dbReference type="Proteomes" id="UP000046155"/>
    </source>
</evidence>
<dbReference type="Proteomes" id="UP000046155">
    <property type="component" value="Unassembled WGS sequence"/>
</dbReference>
<dbReference type="Gene3D" id="3.20.20.80">
    <property type="entry name" value="Glycosidases"/>
    <property type="match status" value="1"/>
</dbReference>
<feature type="domain" description="LysM" evidence="1">
    <location>
        <begin position="208"/>
        <end position="231"/>
    </location>
</feature>
<dbReference type="OrthoDB" id="9814460at2"/>
<dbReference type="EC" id="3.4.19.11" evidence="2"/>
<reference evidence="3" key="1">
    <citation type="submission" date="2015-01" db="EMBL/GenBank/DDBJ databases">
        <authorList>
            <person name="Manzoor Shahid"/>
            <person name="Zubair Saima"/>
        </authorList>
    </citation>
    <scope>NUCLEOTIDE SEQUENCE [LARGE SCALE GENOMIC DNA]</scope>
    <source>
        <strain evidence="3">Sp3</strain>
    </source>
</reference>
<keyword evidence="2" id="KW-0378">Hydrolase</keyword>
<dbReference type="RefSeq" id="WP_052835742.1">
    <property type="nucleotide sequence ID" value="NZ_CDRZ01000294.1"/>
</dbReference>
<accession>A0A0B7MQS5</accession>
<dbReference type="SUPFAM" id="SSF54106">
    <property type="entry name" value="LysM domain"/>
    <property type="match status" value="2"/>
</dbReference>
<feature type="domain" description="LysM" evidence="1">
    <location>
        <begin position="148"/>
        <end position="192"/>
    </location>
</feature>
<dbReference type="GO" id="GO:0016787">
    <property type="term" value="F:hydrolase activity"/>
    <property type="evidence" value="ECO:0007669"/>
    <property type="project" value="UniProtKB-KW"/>
</dbReference>
<dbReference type="Gene3D" id="3.10.50.10">
    <property type="match status" value="1"/>
</dbReference>
<dbReference type="SUPFAM" id="SSF51445">
    <property type="entry name" value="(Trans)glycosidases"/>
    <property type="match status" value="1"/>
</dbReference>
<dbReference type="InterPro" id="IPR036779">
    <property type="entry name" value="LysM_dom_sf"/>
</dbReference>
<dbReference type="InterPro" id="IPR029070">
    <property type="entry name" value="Chitinase_insertion_sf"/>
</dbReference>
<evidence type="ECO:0000259" key="1">
    <source>
        <dbReference type="PROSITE" id="PS51782"/>
    </source>
</evidence>
<dbReference type="PANTHER" id="PTHR33734:SF22">
    <property type="entry name" value="MEMBRANE-BOUND LYTIC MUREIN TRANSGLYCOSYLASE D"/>
    <property type="match status" value="1"/>
</dbReference>
<dbReference type="Gene3D" id="3.10.350.10">
    <property type="entry name" value="LysM domain"/>
    <property type="match status" value="3"/>
</dbReference>
<gene>
    <name evidence="2" type="ORF">SSCH_920008</name>
</gene>
<dbReference type="GO" id="GO:0008932">
    <property type="term" value="F:lytic endotransglycosylase activity"/>
    <property type="evidence" value="ECO:0007669"/>
    <property type="project" value="TreeGrafter"/>
</dbReference>
<sequence>MVTVTRHRHQTSLAGVGQYVATYYKNGYKHSIWVEDDRSLGLKLDLANQYNLAGMAAWSLGSEFSSTWDMIGQKMGKTQQPPSSSVTYTIKRGDTLWLISQRYNTTVDAIAKANNLNPNAYIYPGQTISIPEQTPEQPSTPPSSSEPLVYIVQRGDTLWLIAQKYGTTVNAIAAANNINPNNYILVGQRLVIPSGEKSGETPPAAGNTIYTVQRGDTLWRIAQKYCSECHH</sequence>
<dbReference type="CDD" id="cd00118">
    <property type="entry name" value="LysM"/>
    <property type="match status" value="3"/>
</dbReference>
<evidence type="ECO:0000313" key="2">
    <source>
        <dbReference type="EMBL" id="CEO90513.1"/>
    </source>
</evidence>